<dbReference type="InterPro" id="IPR032675">
    <property type="entry name" value="LRR_dom_sf"/>
</dbReference>
<feature type="domain" description="NB-ARC" evidence="3">
    <location>
        <begin position="4"/>
        <end position="121"/>
    </location>
</feature>
<dbReference type="SUPFAM" id="SSF52047">
    <property type="entry name" value="RNI-like"/>
    <property type="match status" value="1"/>
</dbReference>
<sequence length="429" mass="48349">DVKSKDINNVKKQLLHDLCDKALCKDEDLNNEYLDQIKQCMISKKVLVVVDDVDEMENLGTLLRLLIDEDVTNVDYKSKILVNCRNWQILKNHVNESAKMDMALLEEEQARELFMFHAFKHANHVTNDIKKISMEIIKACEGLPLSLEVLGSYLCDISILEVWKDALHTLKTGKNITGGSKDGVLWTTLRISYDHLDKDHQNMFLDIACFLVGFNKSTLRRVYWNGDDSCSPMLKLQNLKDRSLIKWAEDGSLYMHEQLQDMGRNIAMEVTMTNSLQELILWGCSRLQELPTSIGQFKALQELNLSWCSSLQELPTSIGQLNALQNLSLGGCSNLQKLPTSIGQLNALQNLDLQGCLKLQELPTSIGQLNALQNLSLGECSRLQKLPTSIGQLNALQKLHLGWCSNLQELPTSIGQLNALQNLDLQGCL</sequence>
<gene>
    <name evidence="6" type="ORF">CSSPJE1EN1_LOCUS115</name>
</gene>
<accession>A0ABP0VMF9</accession>
<dbReference type="InterPro" id="IPR001611">
    <property type="entry name" value="Leu-rich_rpt"/>
</dbReference>
<dbReference type="Pfam" id="PF23282">
    <property type="entry name" value="WHD_ROQ1"/>
    <property type="match status" value="1"/>
</dbReference>
<evidence type="ECO:0000256" key="2">
    <source>
        <dbReference type="ARBA" id="ARBA00022737"/>
    </source>
</evidence>
<evidence type="ECO:0000313" key="7">
    <source>
        <dbReference type="Proteomes" id="UP001497444"/>
    </source>
</evidence>
<protein>
    <submittedName>
        <fullName evidence="6">Uncharacterized protein</fullName>
    </submittedName>
</protein>
<dbReference type="InterPro" id="IPR044974">
    <property type="entry name" value="Disease_R_plants"/>
</dbReference>
<feature type="domain" description="Disease resistance R13L4/SHOC-2-like LRR" evidence="5">
    <location>
        <begin position="334"/>
        <end position="424"/>
    </location>
</feature>
<dbReference type="InterPro" id="IPR055414">
    <property type="entry name" value="LRR_R13L4/SHOC2-like"/>
</dbReference>
<evidence type="ECO:0000259" key="4">
    <source>
        <dbReference type="Pfam" id="PF23282"/>
    </source>
</evidence>
<proteinExistence type="predicted"/>
<dbReference type="SUPFAM" id="SSF52540">
    <property type="entry name" value="P-loop containing nucleoside triphosphate hydrolases"/>
    <property type="match status" value="1"/>
</dbReference>
<dbReference type="InterPro" id="IPR058192">
    <property type="entry name" value="WHD_ROQ1-like"/>
</dbReference>
<dbReference type="Pfam" id="PF00560">
    <property type="entry name" value="LRR_1"/>
    <property type="match status" value="1"/>
</dbReference>
<dbReference type="Gene3D" id="1.10.8.430">
    <property type="entry name" value="Helical domain of apoptotic protease-activating factors"/>
    <property type="match status" value="1"/>
</dbReference>
<feature type="domain" description="Disease resistance protein Roq1-like winged-helix" evidence="4">
    <location>
        <begin position="199"/>
        <end position="270"/>
    </location>
</feature>
<name>A0ABP0VMF9_9BRYO</name>
<evidence type="ECO:0000256" key="1">
    <source>
        <dbReference type="ARBA" id="ARBA00022614"/>
    </source>
</evidence>
<evidence type="ECO:0000259" key="5">
    <source>
        <dbReference type="Pfam" id="PF23598"/>
    </source>
</evidence>
<dbReference type="PANTHER" id="PTHR11017:SF385">
    <property type="entry name" value="DISEASE RESISTANCE PROTEIN (TIR-NBS-LRR CLASS)-RELATED"/>
    <property type="match status" value="1"/>
</dbReference>
<keyword evidence="7" id="KW-1185">Reference proteome</keyword>
<dbReference type="Gene3D" id="3.40.50.300">
    <property type="entry name" value="P-loop containing nucleotide triphosphate hydrolases"/>
    <property type="match status" value="1"/>
</dbReference>
<keyword evidence="2" id="KW-0677">Repeat</keyword>
<dbReference type="EMBL" id="OZ020096">
    <property type="protein sequence ID" value="CAK9254637.1"/>
    <property type="molecule type" value="Genomic_DNA"/>
</dbReference>
<dbReference type="Proteomes" id="UP001497444">
    <property type="component" value="Chromosome 1"/>
</dbReference>
<evidence type="ECO:0000259" key="3">
    <source>
        <dbReference type="Pfam" id="PF00931"/>
    </source>
</evidence>
<dbReference type="PRINTS" id="PR00364">
    <property type="entry name" value="DISEASERSIST"/>
</dbReference>
<evidence type="ECO:0000313" key="6">
    <source>
        <dbReference type="EMBL" id="CAK9254637.1"/>
    </source>
</evidence>
<dbReference type="PANTHER" id="PTHR11017">
    <property type="entry name" value="LEUCINE-RICH REPEAT-CONTAINING PROTEIN"/>
    <property type="match status" value="1"/>
</dbReference>
<reference evidence="6 7" key="1">
    <citation type="submission" date="2024-02" db="EMBL/GenBank/DDBJ databases">
        <authorList>
            <consortium name="ELIXIR-Norway"/>
            <consortium name="Elixir Norway"/>
        </authorList>
    </citation>
    <scope>NUCLEOTIDE SEQUENCE [LARGE SCALE GENOMIC DNA]</scope>
</reference>
<dbReference type="InterPro" id="IPR042197">
    <property type="entry name" value="Apaf_helical"/>
</dbReference>
<dbReference type="InterPro" id="IPR002182">
    <property type="entry name" value="NB-ARC"/>
</dbReference>
<keyword evidence="1" id="KW-0433">Leucine-rich repeat</keyword>
<feature type="non-terminal residue" evidence="6">
    <location>
        <position position="1"/>
    </location>
</feature>
<dbReference type="Pfam" id="PF00931">
    <property type="entry name" value="NB-ARC"/>
    <property type="match status" value="1"/>
</dbReference>
<dbReference type="InterPro" id="IPR027417">
    <property type="entry name" value="P-loop_NTPase"/>
</dbReference>
<feature type="non-terminal residue" evidence="6">
    <location>
        <position position="429"/>
    </location>
</feature>
<dbReference type="Gene3D" id="3.80.10.10">
    <property type="entry name" value="Ribonuclease Inhibitor"/>
    <property type="match status" value="1"/>
</dbReference>
<dbReference type="Pfam" id="PF23598">
    <property type="entry name" value="LRR_14"/>
    <property type="match status" value="1"/>
</dbReference>
<organism evidence="6 7">
    <name type="scientific">Sphagnum jensenii</name>
    <dbReference type="NCBI Taxonomy" id="128206"/>
    <lineage>
        <taxon>Eukaryota</taxon>
        <taxon>Viridiplantae</taxon>
        <taxon>Streptophyta</taxon>
        <taxon>Embryophyta</taxon>
        <taxon>Bryophyta</taxon>
        <taxon>Sphagnophytina</taxon>
        <taxon>Sphagnopsida</taxon>
        <taxon>Sphagnales</taxon>
        <taxon>Sphagnaceae</taxon>
        <taxon>Sphagnum</taxon>
    </lineage>
</organism>